<dbReference type="EMBL" id="JABFTP020000144">
    <property type="protein sequence ID" value="KAL3281932.1"/>
    <property type="molecule type" value="Genomic_DNA"/>
</dbReference>
<dbReference type="AlphaFoldDB" id="A0ABD2NT75"/>
<comment type="caution">
    <text evidence="1">The sequence shown here is derived from an EMBL/GenBank/DDBJ whole genome shotgun (WGS) entry which is preliminary data.</text>
</comment>
<proteinExistence type="predicted"/>
<keyword evidence="2" id="KW-1185">Reference proteome</keyword>
<protein>
    <submittedName>
        <fullName evidence="1">Uncharacterized protein</fullName>
    </submittedName>
</protein>
<accession>A0ABD2NT75</accession>
<reference evidence="1 2" key="1">
    <citation type="journal article" date="2021" name="BMC Biol.">
        <title>Horizontally acquired antibacterial genes associated with adaptive radiation of ladybird beetles.</title>
        <authorList>
            <person name="Li H.S."/>
            <person name="Tang X.F."/>
            <person name="Huang Y.H."/>
            <person name="Xu Z.Y."/>
            <person name="Chen M.L."/>
            <person name="Du X.Y."/>
            <person name="Qiu B.Y."/>
            <person name="Chen P.T."/>
            <person name="Zhang W."/>
            <person name="Slipinski A."/>
            <person name="Escalona H.E."/>
            <person name="Waterhouse R.M."/>
            <person name="Zwick A."/>
            <person name="Pang H."/>
        </authorList>
    </citation>
    <scope>NUCLEOTIDE SEQUENCE [LARGE SCALE GENOMIC DNA]</scope>
    <source>
        <strain evidence="1">SYSU2018</strain>
    </source>
</reference>
<gene>
    <name evidence="1" type="ORF">HHI36_005135</name>
</gene>
<name>A0ABD2NT75_9CUCU</name>
<sequence>MKDRDVKYARWKKIQNDYTKSEFIKARNSVNNKEKSEEAICRQQTLDFGGPKGISKKIWAVLNKLCRFTPKKQQNGETISQAEEICTVLNTHFSNVGYQMASVIKQLRQTEFLEEEKRKHSLRINKSTRT</sequence>
<dbReference type="Proteomes" id="UP001516400">
    <property type="component" value="Unassembled WGS sequence"/>
</dbReference>
<organism evidence="1 2">
    <name type="scientific">Cryptolaemus montrouzieri</name>
    <dbReference type="NCBI Taxonomy" id="559131"/>
    <lineage>
        <taxon>Eukaryota</taxon>
        <taxon>Metazoa</taxon>
        <taxon>Ecdysozoa</taxon>
        <taxon>Arthropoda</taxon>
        <taxon>Hexapoda</taxon>
        <taxon>Insecta</taxon>
        <taxon>Pterygota</taxon>
        <taxon>Neoptera</taxon>
        <taxon>Endopterygota</taxon>
        <taxon>Coleoptera</taxon>
        <taxon>Polyphaga</taxon>
        <taxon>Cucujiformia</taxon>
        <taxon>Coccinelloidea</taxon>
        <taxon>Coccinellidae</taxon>
        <taxon>Scymninae</taxon>
        <taxon>Scymnini</taxon>
        <taxon>Cryptolaemus</taxon>
    </lineage>
</organism>
<evidence type="ECO:0000313" key="1">
    <source>
        <dbReference type="EMBL" id="KAL3281932.1"/>
    </source>
</evidence>
<evidence type="ECO:0000313" key="2">
    <source>
        <dbReference type="Proteomes" id="UP001516400"/>
    </source>
</evidence>